<dbReference type="Pfam" id="PF10576">
    <property type="entry name" value="EndIII_4Fe-2S"/>
    <property type="match status" value="1"/>
</dbReference>
<keyword evidence="5 10" id="KW-0378">Hydrolase</keyword>
<comment type="cofactor">
    <cofactor evidence="10">
        <name>[4Fe-4S] cluster</name>
        <dbReference type="ChEBI" id="CHEBI:49883"/>
    </cofactor>
    <text evidence="10">Binds 1 [4Fe-4S] cluster.</text>
</comment>
<keyword evidence="8 10" id="KW-0234">DNA repair</keyword>
<dbReference type="PROSITE" id="PS00764">
    <property type="entry name" value="ENDONUCLEASE_III_1"/>
    <property type="match status" value="1"/>
</dbReference>
<dbReference type="SMART" id="SM00478">
    <property type="entry name" value="ENDO3c"/>
    <property type="match status" value="1"/>
</dbReference>
<dbReference type="HOGENOM" id="CLU_012862_3_3_7"/>
<keyword evidence="4 10" id="KW-0227">DNA damage</keyword>
<dbReference type="eggNOG" id="COG0177">
    <property type="taxonomic scope" value="Bacteria"/>
</dbReference>
<keyword evidence="2 10" id="KW-0004">4Fe-4S</keyword>
<keyword evidence="7 10" id="KW-0411">Iron-sulfur</keyword>
<feature type="region of interest" description="Disordered" evidence="11">
    <location>
        <begin position="1"/>
        <end position="35"/>
    </location>
</feature>
<dbReference type="FunFam" id="1.10.340.30:FF:000001">
    <property type="entry name" value="Endonuclease III"/>
    <property type="match status" value="1"/>
</dbReference>
<dbReference type="Pfam" id="PF00633">
    <property type="entry name" value="HHH"/>
    <property type="match status" value="1"/>
</dbReference>
<organism evidence="13 14">
    <name type="scientific">Helicobacter macacae MIT 99-5501</name>
    <dbReference type="NCBI Taxonomy" id="1357400"/>
    <lineage>
        <taxon>Bacteria</taxon>
        <taxon>Pseudomonadati</taxon>
        <taxon>Campylobacterota</taxon>
        <taxon>Epsilonproteobacteria</taxon>
        <taxon>Campylobacterales</taxon>
        <taxon>Helicobacteraceae</taxon>
        <taxon>Helicobacter</taxon>
    </lineage>
</organism>
<dbReference type="STRING" id="1357400.HMPREF2086_00881"/>
<evidence type="ECO:0000256" key="8">
    <source>
        <dbReference type="ARBA" id="ARBA00023204"/>
    </source>
</evidence>
<feature type="domain" description="HhH-GPD" evidence="12">
    <location>
        <begin position="72"/>
        <end position="218"/>
    </location>
</feature>
<keyword evidence="6 10" id="KW-0408">Iron</keyword>
<gene>
    <name evidence="10" type="primary">nth</name>
    <name evidence="13" type="ORF">HMPREF2086_00881</name>
</gene>
<evidence type="ECO:0000256" key="3">
    <source>
        <dbReference type="ARBA" id="ARBA00022723"/>
    </source>
</evidence>
<dbReference type="GO" id="GO:0006285">
    <property type="term" value="P:base-excision repair, AP site formation"/>
    <property type="evidence" value="ECO:0007669"/>
    <property type="project" value="TreeGrafter"/>
</dbReference>
<dbReference type="InterPro" id="IPR003265">
    <property type="entry name" value="HhH-GPD_domain"/>
</dbReference>
<dbReference type="Proteomes" id="UP000018731">
    <property type="component" value="Unassembled WGS sequence"/>
</dbReference>
<evidence type="ECO:0000256" key="7">
    <source>
        <dbReference type="ARBA" id="ARBA00023014"/>
    </source>
</evidence>
<dbReference type="SMART" id="SM00525">
    <property type="entry name" value="FES"/>
    <property type="match status" value="1"/>
</dbReference>
<dbReference type="GO" id="GO:0140078">
    <property type="term" value="F:class I DNA-(apurinic or apyrimidinic site) endonuclease activity"/>
    <property type="evidence" value="ECO:0007669"/>
    <property type="project" value="UniProtKB-EC"/>
</dbReference>
<proteinExistence type="inferred from homology"/>
<keyword evidence="14" id="KW-1185">Reference proteome</keyword>
<accession>V8C9P4</accession>
<dbReference type="AlphaFoldDB" id="V8C9P4"/>
<dbReference type="InterPro" id="IPR005759">
    <property type="entry name" value="Nth"/>
</dbReference>
<evidence type="ECO:0000256" key="10">
    <source>
        <dbReference type="HAMAP-Rule" id="MF_00942"/>
    </source>
</evidence>
<dbReference type="NCBIfam" id="TIGR01083">
    <property type="entry name" value="nth"/>
    <property type="match status" value="1"/>
</dbReference>
<feature type="binding site" evidence="10">
    <location>
        <position position="227"/>
    </location>
    <ligand>
        <name>[4Fe-4S] cluster</name>
        <dbReference type="ChEBI" id="CHEBI:49883"/>
    </ligand>
</feature>
<keyword evidence="10" id="KW-0238">DNA-binding</keyword>
<dbReference type="InterPro" id="IPR023170">
    <property type="entry name" value="HhH_base_excis_C"/>
</dbReference>
<dbReference type="InterPro" id="IPR000445">
    <property type="entry name" value="HhH_motif"/>
</dbReference>
<comment type="caution">
    <text evidence="13">The sequence shown here is derived from an EMBL/GenBank/DDBJ whole genome shotgun (WGS) entry which is preliminary data.</text>
</comment>
<comment type="catalytic activity">
    <reaction evidence="10">
        <text>2'-deoxyribonucleotide-(2'-deoxyribose 5'-phosphate)-2'-deoxyribonucleotide-DNA = a 3'-end 2'-deoxyribonucleotide-(2,3-dehydro-2,3-deoxyribose 5'-phosphate)-DNA + a 5'-end 5'-phospho-2'-deoxyribonucleoside-DNA + H(+)</text>
        <dbReference type="Rhea" id="RHEA:66592"/>
        <dbReference type="Rhea" id="RHEA-COMP:13180"/>
        <dbReference type="Rhea" id="RHEA-COMP:16897"/>
        <dbReference type="Rhea" id="RHEA-COMP:17067"/>
        <dbReference type="ChEBI" id="CHEBI:15378"/>
        <dbReference type="ChEBI" id="CHEBI:136412"/>
        <dbReference type="ChEBI" id="CHEBI:157695"/>
        <dbReference type="ChEBI" id="CHEBI:167181"/>
        <dbReference type="EC" id="4.2.99.18"/>
    </reaction>
</comment>
<dbReference type="CDD" id="cd00056">
    <property type="entry name" value="ENDO3c"/>
    <property type="match status" value="1"/>
</dbReference>
<keyword evidence="13" id="KW-0540">Nuclease</keyword>
<dbReference type="GO" id="GO:0003677">
    <property type="term" value="F:DNA binding"/>
    <property type="evidence" value="ECO:0007669"/>
    <property type="project" value="UniProtKB-UniRule"/>
</dbReference>
<keyword evidence="13" id="KW-0255">Endonuclease</keyword>
<evidence type="ECO:0000313" key="14">
    <source>
        <dbReference type="Proteomes" id="UP000018731"/>
    </source>
</evidence>
<evidence type="ECO:0000259" key="12">
    <source>
        <dbReference type="SMART" id="SM00478"/>
    </source>
</evidence>
<evidence type="ECO:0000256" key="5">
    <source>
        <dbReference type="ARBA" id="ARBA00022801"/>
    </source>
</evidence>
<dbReference type="PANTHER" id="PTHR10359">
    <property type="entry name" value="A/G-SPECIFIC ADENINE GLYCOSYLASE/ENDONUCLEASE III"/>
    <property type="match status" value="1"/>
</dbReference>
<evidence type="ECO:0000256" key="6">
    <source>
        <dbReference type="ARBA" id="ARBA00023004"/>
    </source>
</evidence>
<dbReference type="PANTHER" id="PTHR10359:SF18">
    <property type="entry name" value="ENDONUCLEASE III"/>
    <property type="match status" value="1"/>
</dbReference>
<dbReference type="EC" id="4.2.99.18" evidence="10"/>
<dbReference type="GO" id="GO:0046872">
    <property type="term" value="F:metal ion binding"/>
    <property type="evidence" value="ECO:0007669"/>
    <property type="project" value="UniProtKB-KW"/>
</dbReference>
<evidence type="ECO:0000256" key="2">
    <source>
        <dbReference type="ARBA" id="ARBA00022485"/>
    </source>
</evidence>
<dbReference type="InterPro" id="IPR003651">
    <property type="entry name" value="Endonuclease3_FeS-loop_motif"/>
</dbReference>
<evidence type="ECO:0000313" key="13">
    <source>
        <dbReference type="EMBL" id="ETD24133.1"/>
    </source>
</evidence>
<name>V8C9P4_9HELI</name>
<keyword evidence="9 10" id="KW-0326">Glycosidase</keyword>
<dbReference type="OrthoDB" id="9800977at2"/>
<dbReference type="SUPFAM" id="SSF48150">
    <property type="entry name" value="DNA-glycosylase"/>
    <property type="match status" value="1"/>
</dbReference>
<comment type="similarity">
    <text evidence="1 10">Belongs to the Nth/MutY family.</text>
</comment>
<dbReference type="InterPro" id="IPR011257">
    <property type="entry name" value="DNA_glycosylase"/>
</dbReference>
<reference evidence="13 14" key="1">
    <citation type="journal article" date="2014" name="Genome Announc.">
        <title>Draft genome sequences of six enterohepatic helicobacter species isolated from humans and one from rhesus macaques.</title>
        <authorList>
            <person name="Shen Z."/>
            <person name="Sheh A."/>
            <person name="Young S.K."/>
            <person name="Abouelliel A."/>
            <person name="Ward D.V."/>
            <person name="Earl A.M."/>
            <person name="Fox J.G."/>
        </authorList>
    </citation>
    <scope>NUCLEOTIDE SEQUENCE [LARGE SCALE GENOMIC DNA]</scope>
    <source>
        <strain evidence="13 14">MIT 99-5501</strain>
    </source>
</reference>
<feature type="compositionally biased region" description="Polar residues" evidence="11">
    <location>
        <begin position="8"/>
        <end position="21"/>
    </location>
</feature>
<feature type="binding site" evidence="10">
    <location>
        <position position="230"/>
    </location>
    <ligand>
        <name>[4Fe-4S] cluster</name>
        <dbReference type="ChEBI" id="CHEBI:49883"/>
    </ligand>
</feature>
<dbReference type="GO" id="GO:0051539">
    <property type="term" value="F:4 iron, 4 sulfur cluster binding"/>
    <property type="evidence" value="ECO:0007669"/>
    <property type="project" value="UniProtKB-UniRule"/>
</dbReference>
<feature type="compositionally biased region" description="Low complexity" evidence="11">
    <location>
        <begin position="23"/>
        <end position="35"/>
    </location>
</feature>
<dbReference type="Gene3D" id="1.10.1670.10">
    <property type="entry name" value="Helix-hairpin-Helix base-excision DNA repair enzymes (C-terminal)"/>
    <property type="match status" value="1"/>
</dbReference>
<dbReference type="Gene3D" id="1.10.340.30">
    <property type="entry name" value="Hypothetical protein, domain 2"/>
    <property type="match status" value="1"/>
</dbReference>
<comment type="function">
    <text evidence="10">DNA repair enzyme that has both DNA N-glycosylase activity and AP-lyase activity. The DNA N-glycosylase activity releases various damaged pyrimidines from DNA by cleaving the N-glycosidic bond, leaving an AP (apurinic/apyrimidinic) site. The AP-lyase activity cleaves the phosphodiester bond 3' to the AP site by a beta-elimination, leaving a 3'-terminal unsaturated sugar and a product with a terminal 5'-phosphate.</text>
</comment>
<dbReference type="GO" id="GO:0019104">
    <property type="term" value="F:DNA N-glycosylase activity"/>
    <property type="evidence" value="ECO:0007669"/>
    <property type="project" value="UniProtKB-UniRule"/>
</dbReference>
<evidence type="ECO:0000256" key="11">
    <source>
        <dbReference type="SAM" id="MobiDB-lite"/>
    </source>
</evidence>
<dbReference type="RefSeq" id="WP_023927604.1">
    <property type="nucleotide sequence ID" value="NZ_KI669454.1"/>
</dbReference>
<evidence type="ECO:0000256" key="4">
    <source>
        <dbReference type="ARBA" id="ARBA00022763"/>
    </source>
</evidence>
<dbReference type="Pfam" id="PF00730">
    <property type="entry name" value="HhH-GPD"/>
    <property type="match status" value="1"/>
</dbReference>
<feature type="binding site" evidence="10">
    <location>
        <position position="236"/>
    </location>
    <ligand>
        <name>[4Fe-4S] cluster</name>
        <dbReference type="ChEBI" id="CHEBI:49883"/>
    </ligand>
</feature>
<dbReference type="InterPro" id="IPR004035">
    <property type="entry name" value="Endouclease-III_FeS-bd_BS"/>
</dbReference>
<feature type="binding site" evidence="10">
    <location>
        <position position="220"/>
    </location>
    <ligand>
        <name>[4Fe-4S] cluster</name>
        <dbReference type="ChEBI" id="CHEBI:49883"/>
    </ligand>
</feature>
<evidence type="ECO:0000256" key="9">
    <source>
        <dbReference type="ARBA" id="ARBA00023295"/>
    </source>
</evidence>
<keyword evidence="3 10" id="KW-0479">Metal-binding</keyword>
<evidence type="ECO:0000256" key="1">
    <source>
        <dbReference type="ARBA" id="ARBA00008343"/>
    </source>
</evidence>
<protein>
    <recommendedName>
        <fullName evidence="10">Endonuclease III</fullName>
        <ecNumber evidence="10">4.2.99.18</ecNumber>
    </recommendedName>
    <alternativeName>
        <fullName evidence="10">DNA-(apurinic or apyrimidinic site) lyase</fullName>
    </alternativeName>
</protein>
<dbReference type="EMBL" id="AZJI01000004">
    <property type="protein sequence ID" value="ETD24133.1"/>
    <property type="molecule type" value="Genomic_DNA"/>
</dbReference>
<sequence length="245" mass="27005">MCALSNKKLANQKSSTQSKALQSKKTQSNKSKTTIKPSDIATIKSRFLSHYPNAKTELVYANTYQLLVCVMLSAQCTDKRVNIVTPALFASYPTPAALSQANIDELKEIIKSVSFFNNKATNLIKMATQVMDRFGGEIPTTQEELKSLAGVGQKTANVVLIESQEANVMAVDTHCFRVAHRLGLSNAKSPLDTEADLTNAFRDNLATLHQAFVLFGRYICKAVKPLCQQCFLQEFCLSKSNFKPA</sequence>
<dbReference type="HAMAP" id="MF_00942">
    <property type="entry name" value="Nth"/>
    <property type="match status" value="1"/>
</dbReference>
<dbReference type="PATRIC" id="fig|1357400.3.peg.1221"/>
<keyword evidence="10" id="KW-0456">Lyase</keyword>